<proteinExistence type="predicted"/>
<feature type="transmembrane region" description="Helical" evidence="1">
    <location>
        <begin position="189"/>
        <end position="217"/>
    </location>
</feature>
<accession>A0A830GWK6</accession>
<evidence type="ECO:0008006" key="4">
    <source>
        <dbReference type="Google" id="ProtNLM"/>
    </source>
</evidence>
<keyword evidence="1" id="KW-0812">Transmembrane</keyword>
<sequence>MDSKQAVTWLAAGLLINLAFGAGEAVAAFLTVYSSIIRLAIMGAGAPGVGEVIQLLNEVLVMAIIGIAVSIATAVTQYIGFAGLSRFSSRYSIGKVGAVLGPVGSLVALPGLYLLINAVKELAINNQVQPTTPTLAIQPQPATILSALIPALILALVGGAVSLVGLVMIAIGYYRLGEEHGSDLVRVGAILYILVLIPYAGPVLSLIGFILLIVGVLEVRRRLAAPSGG</sequence>
<evidence type="ECO:0000313" key="2">
    <source>
        <dbReference type="EMBL" id="GGP21482.1"/>
    </source>
</evidence>
<name>A0A830GWK6_9CREN</name>
<dbReference type="Proteomes" id="UP000610960">
    <property type="component" value="Unassembled WGS sequence"/>
</dbReference>
<dbReference type="RefSeq" id="WP_188596661.1">
    <property type="nucleotide sequence ID" value="NZ_BMNL01000003.1"/>
</dbReference>
<gene>
    <name evidence="2" type="ORF">GCM10007981_13480</name>
</gene>
<dbReference type="AlphaFoldDB" id="A0A830GWK6"/>
<reference evidence="2" key="1">
    <citation type="journal article" date="2014" name="Int. J. Syst. Evol. Microbiol.">
        <title>Complete genome sequence of Corynebacterium casei LMG S-19264T (=DSM 44701T), isolated from a smear-ripened cheese.</title>
        <authorList>
            <consortium name="US DOE Joint Genome Institute (JGI-PGF)"/>
            <person name="Walter F."/>
            <person name="Albersmeier A."/>
            <person name="Kalinowski J."/>
            <person name="Ruckert C."/>
        </authorList>
    </citation>
    <scope>NUCLEOTIDE SEQUENCE</scope>
    <source>
        <strain evidence="2">JCM 10088</strain>
    </source>
</reference>
<keyword evidence="1" id="KW-1133">Transmembrane helix</keyword>
<evidence type="ECO:0000256" key="1">
    <source>
        <dbReference type="SAM" id="Phobius"/>
    </source>
</evidence>
<feature type="transmembrane region" description="Helical" evidence="1">
    <location>
        <begin position="96"/>
        <end position="116"/>
    </location>
</feature>
<protein>
    <recommendedName>
        <fullName evidence="4">DUF973 family protein</fullName>
    </recommendedName>
</protein>
<dbReference type="InterPro" id="IPR009321">
    <property type="entry name" value="DUF973"/>
</dbReference>
<comment type="caution">
    <text evidence="2">The sequence shown here is derived from an EMBL/GenBank/DDBJ whole genome shotgun (WGS) entry which is preliminary data.</text>
</comment>
<dbReference type="Pfam" id="PF06157">
    <property type="entry name" value="DUF973"/>
    <property type="match status" value="1"/>
</dbReference>
<evidence type="ECO:0000313" key="3">
    <source>
        <dbReference type="Proteomes" id="UP000610960"/>
    </source>
</evidence>
<feature type="transmembrane region" description="Helical" evidence="1">
    <location>
        <begin position="60"/>
        <end position="84"/>
    </location>
</feature>
<dbReference type="EMBL" id="BMNL01000003">
    <property type="protein sequence ID" value="GGP21482.1"/>
    <property type="molecule type" value="Genomic_DNA"/>
</dbReference>
<feature type="transmembrane region" description="Helical" evidence="1">
    <location>
        <begin position="147"/>
        <end position="174"/>
    </location>
</feature>
<keyword evidence="1" id="KW-0472">Membrane</keyword>
<reference evidence="2" key="2">
    <citation type="submission" date="2020-09" db="EMBL/GenBank/DDBJ databases">
        <authorList>
            <person name="Sun Q."/>
            <person name="Ohkuma M."/>
        </authorList>
    </citation>
    <scope>NUCLEOTIDE SEQUENCE</scope>
    <source>
        <strain evidence="2">JCM 10088</strain>
    </source>
</reference>
<organism evidence="2 3">
    <name type="scientific">Thermocladium modestius</name>
    <dbReference type="NCBI Taxonomy" id="62609"/>
    <lineage>
        <taxon>Archaea</taxon>
        <taxon>Thermoproteota</taxon>
        <taxon>Thermoprotei</taxon>
        <taxon>Thermoproteales</taxon>
        <taxon>Thermoproteaceae</taxon>
        <taxon>Thermocladium</taxon>
    </lineage>
</organism>
<keyword evidence="3" id="KW-1185">Reference proteome</keyword>